<feature type="transmembrane region" description="Helical" evidence="1">
    <location>
        <begin position="174"/>
        <end position="194"/>
    </location>
</feature>
<dbReference type="InterPro" id="IPR038330">
    <property type="entry name" value="TspO/MBR-related_sf"/>
</dbReference>
<sequence>MKKLLQITNGSVFIAVIVINYLSTTGAFNGNTVGGVSGQYHNYFTPAGYAFTIWSLIYLGLGAFVIYQARSLFNQKASDEIVFQVGWWFVISCFANIFWIVTWVYDFTGLSVLIMALLLFSLIRIIVRTNMEMEDAPLHKIAFVWWPFSAYSGWITVAFIANTAAYLTKIEWRGFGISPVSWTVIMIFAAGVIYMTMTWTRNMREFALVGVWGLVAIAVANWGEVPVIANTALAVAAILFISSGIHGFINRKSFPPA</sequence>
<accession>A0A1M5JPM8</accession>
<proteinExistence type="predicted"/>
<dbReference type="STRING" id="1194090.SAMN05443144_1288"/>
<feature type="transmembrane region" description="Helical" evidence="1">
    <location>
        <begin position="81"/>
        <end position="101"/>
    </location>
</feature>
<feature type="transmembrane region" description="Helical" evidence="1">
    <location>
        <begin position="107"/>
        <end position="127"/>
    </location>
</feature>
<feature type="transmembrane region" description="Helical" evidence="1">
    <location>
        <begin position="148"/>
        <end position="168"/>
    </location>
</feature>
<dbReference type="PANTHER" id="PTHR33802:SF1">
    <property type="entry name" value="XK-RELATED PROTEIN"/>
    <property type="match status" value="1"/>
</dbReference>
<dbReference type="AlphaFoldDB" id="A0A1M5JPM8"/>
<organism evidence="2 3">
    <name type="scientific">Fodinibius roseus</name>
    <dbReference type="NCBI Taxonomy" id="1194090"/>
    <lineage>
        <taxon>Bacteria</taxon>
        <taxon>Pseudomonadati</taxon>
        <taxon>Balneolota</taxon>
        <taxon>Balneolia</taxon>
        <taxon>Balneolales</taxon>
        <taxon>Balneolaceae</taxon>
        <taxon>Fodinibius</taxon>
    </lineage>
</organism>
<evidence type="ECO:0000313" key="2">
    <source>
        <dbReference type="EMBL" id="SHG42517.1"/>
    </source>
</evidence>
<name>A0A1M5JPM8_9BACT</name>
<evidence type="ECO:0008006" key="4">
    <source>
        <dbReference type="Google" id="ProtNLM"/>
    </source>
</evidence>
<feature type="transmembrane region" description="Helical" evidence="1">
    <location>
        <begin position="48"/>
        <end position="69"/>
    </location>
</feature>
<feature type="transmembrane region" description="Helical" evidence="1">
    <location>
        <begin position="206"/>
        <end position="222"/>
    </location>
</feature>
<evidence type="ECO:0000256" key="1">
    <source>
        <dbReference type="SAM" id="Phobius"/>
    </source>
</evidence>
<evidence type="ECO:0000313" key="3">
    <source>
        <dbReference type="Proteomes" id="UP000184041"/>
    </source>
</evidence>
<dbReference type="Proteomes" id="UP000184041">
    <property type="component" value="Unassembled WGS sequence"/>
</dbReference>
<dbReference type="Gene3D" id="1.20.1260.100">
    <property type="entry name" value="TspO/MBR protein"/>
    <property type="match status" value="1"/>
</dbReference>
<keyword evidence="1" id="KW-1133">Transmembrane helix</keyword>
<dbReference type="EMBL" id="FQUS01000028">
    <property type="protein sequence ID" value="SHG42517.1"/>
    <property type="molecule type" value="Genomic_DNA"/>
</dbReference>
<keyword evidence="1" id="KW-0812">Transmembrane</keyword>
<feature type="transmembrane region" description="Helical" evidence="1">
    <location>
        <begin position="228"/>
        <end position="249"/>
    </location>
</feature>
<dbReference type="PANTHER" id="PTHR33802">
    <property type="entry name" value="SI:CH211-161H7.5-RELATED"/>
    <property type="match status" value="1"/>
</dbReference>
<keyword evidence="1" id="KW-0472">Membrane</keyword>
<dbReference type="OrthoDB" id="5189031at2"/>
<protein>
    <recommendedName>
        <fullName evidence="4">TspO and MBR related proteins</fullName>
    </recommendedName>
</protein>
<gene>
    <name evidence="2" type="ORF">SAMN05443144_1288</name>
</gene>
<reference evidence="2 3" key="1">
    <citation type="submission" date="2016-11" db="EMBL/GenBank/DDBJ databases">
        <authorList>
            <person name="Jaros S."/>
            <person name="Januszkiewicz K."/>
            <person name="Wedrychowicz H."/>
        </authorList>
    </citation>
    <scope>NUCLEOTIDE SEQUENCE [LARGE SCALE GENOMIC DNA]</scope>
    <source>
        <strain evidence="2 3">DSM 21986</strain>
    </source>
</reference>
<feature type="transmembrane region" description="Helical" evidence="1">
    <location>
        <begin position="7"/>
        <end position="28"/>
    </location>
</feature>
<keyword evidence="3" id="KW-1185">Reference proteome</keyword>
<dbReference type="RefSeq" id="WP_073067914.1">
    <property type="nucleotide sequence ID" value="NZ_FQUS01000028.1"/>
</dbReference>